<dbReference type="PROSITE" id="PS51482">
    <property type="entry name" value="DEGV"/>
    <property type="match status" value="1"/>
</dbReference>
<name>A0A6L5YGS1_9FIRM</name>
<dbReference type="Pfam" id="PF02645">
    <property type="entry name" value="DegV"/>
    <property type="match status" value="1"/>
</dbReference>
<dbReference type="PANTHER" id="PTHR33434">
    <property type="entry name" value="DEGV DOMAIN-CONTAINING PROTEIN DR_1986-RELATED"/>
    <property type="match status" value="1"/>
</dbReference>
<sequence>MAQTVKIISDSTCDLSKDLLEKYDISILPLHILLGETEYRDGVDITPEEIFRWSDENKTTPKTSAPSMTEAMEVMKPFLDEGREIICFSISDSMSTSGNVMRLAAEELEASDKVTVINSANLSTGIGLQVIQAALLSAEGKTRAQITAAIEEIRPRVRASFTVDTLTYLYRGGRCNAVAALAGTMLKLHPRIVVEDGAMNASKKYRGKLSSVILSYTKDMEDDLKNAVPDRVFITHSGCDREIVESVRSYLESLGIFNEILETRAGGVISSHCGPGTLGVLFIEK</sequence>
<evidence type="ECO:0000313" key="3">
    <source>
        <dbReference type="Proteomes" id="UP000476055"/>
    </source>
</evidence>
<dbReference type="AlphaFoldDB" id="A0A6L5YGS1"/>
<gene>
    <name evidence="2" type="ORF">FYJ59_04370</name>
</gene>
<dbReference type="PANTHER" id="PTHR33434:SF2">
    <property type="entry name" value="FATTY ACID-BINDING PROTEIN TM_1468"/>
    <property type="match status" value="1"/>
</dbReference>
<evidence type="ECO:0000256" key="1">
    <source>
        <dbReference type="ARBA" id="ARBA00023121"/>
    </source>
</evidence>
<keyword evidence="1" id="KW-0446">Lipid-binding</keyword>
<dbReference type="InterPro" id="IPR050270">
    <property type="entry name" value="DegV_domain_contain"/>
</dbReference>
<keyword evidence="3" id="KW-1185">Reference proteome</keyword>
<dbReference type="GO" id="GO:0008289">
    <property type="term" value="F:lipid binding"/>
    <property type="evidence" value="ECO:0007669"/>
    <property type="project" value="UniProtKB-KW"/>
</dbReference>
<proteinExistence type="predicted"/>
<dbReference type="EMBL" id="VUMU01000003">
    <property type="protein sequence ID" value="MST57484.1"/>
    <property type="molecule type" value="Genomic_DNA"/>
</dbReference>
<dbReference type="Gene3D" id="3.30.1180.10">
    <property type="match status" value="1"/>
</dbReference>
<dbReference type="NCBIfam" id="TIGR00762">
    <property type="entry name" value="DegV"/>
    <property type="match status" value="1"/>
</dbReference>
<dbReference type="RefSeq" id="WP_154495491.1">
    <property type="nucleotide sequence ID" value="NZ_VUMU01000003.1"/>
</dbReference>
<dbReference type="SUPFAM" id="SSF82549">
    <property type="entry name" value="DAK1/DegV-like"/>
    <property type="match status" value="1"/>
</dbReference>
<comment type="caution">
    <text evidence="2">The sequence shown here is derived from an EMBL/GenBank/DDBJ whole genome shotgun (WGS) entry which is preliminary data.</text>
</comment>
<dbReference type="Gene3D" id="3.40.50.10170">
    <property type="match status" value="1"/>
</dbReference>
<reference evidence="2 3" key="1">
    <citation type="submission" date="2019-08" db="EMBL/GenBank/DDBJ databases">
        <title>In-depth cultivation of the pig gut microbiome towards novel bacterial diversity and tailored functional studies.</title>
        <authorList>
            <person name="Wylensek D."/>
            <person name="Hitch T.C.A."/>
            <person name="Clavel T."/>
        </authorList>
    </citation>
    <scope>NUCLEOTIDE SEQUENCE [LARGE SCALE GENOMIC DNA]</scope>
    <source>
        <strain evidence="2 3">WCA3-601-WT-6H</strain>
    </source>
</reference>
<dbReference type="InterPro" id="IPR043168">
    <property type="entry name" value="DegV_C"/>
</dbReference>
<evidence type="ECO:0000313" key="2">
    <source>
        <dbReference type="EMBL" id="MST57484.1"/>
    </source>
</evidence>
<dbReference type="InterPro" id="IPR003797">
    <property type="entry name" value="DegV"/>
</dbReference>
<protein>
    <submittedName>
        <fullName evidence="2">DegV family protein</fullName>
    </submittedName>
</protein>
<dbReference type="Proteomes" id="UP000476055">
    <property type="component" value="Unassembled WGS sequence"/>
</dbReference>
<accession>A0A6L5YGS1</accession>
<organism evidence="2 3">
    <name type="scientific">Waltera intestinalis</name>
    <dbReference type="NCBI Taxonomy" id="2606635"/>
    <lineage>
        <taxon>Bacteria</taxon>
        <taxon>Bacillati</taxon>
        <taxon>Bacillota</taxon>
        <taxon>Clostridia</taxon>
        <taxon>Lachnospirales</taxon>
        <taxon>Lachnospiraceae</taxon>
        <taxon>Waltera</taxon>
    </lineage>
</organism>